<proteinExistence type="inferred from homology"/>
<comment type="similarity">
    <text evidence="1">Belongs to the AHA1 family.</text>
</comment>
<name>A0ABP3CQG1_9PSEU</name>
<evidence type="ECO:0000313" key="3">
    <source>
        <dbReference type="EMBL" id="GAA0212008.1"/>
    </source>
</evidence>
<dbReference type="Proteomes" id="UP001500416">
    <property type="component" value="Unassembled WGS sequence"/>
</dbReference>
<keyword evidence="4" id="KW-1185">Reference proteome</keyword>
<reference evidence="4" key="1">
    <citation type="journal article" date="2019" name="Int. J. Syst. Evol. Microbiol.">
        <title>The Global Catalogue of Microorganisms (GCM) 10K type strain sequencing project: providing services to taxonomists for standard genome sequencing and annotation.</title>
        <authorList>
            <consortium name="The Broad Institute Genomics Platform"/>
            <consortium name="The Broad Institute Genome Sequencing Center for Infectious Disease"/>
            <person name="Wu L."/>
            <person name="Ma J."/>
        </authorList>
    </citation>
    <scope>NUCLEOTIDE SEQUENCE [LARGE SCALE GENOMIC DNA]</scope>
    <source>
        <strain evidence="4">JCM 3380</strain>
    </source>
</reference>
<dbReference type="InterPro" id="IPR023393">
    <property type="entry name" value="START-like_dom_sf"/>
</dbReference>
<evidence type="ECO:0000259" key="2">
    <source>
        <dbReference type="Pfam" id="PF08327"/>
    </source>
</evidence>
<dbReference type="EMBL" id="BAAABU010000001">
    <property type="protein sequence ID" value="GAA0212008.1"/>
    <property type="molecule type" value="Genomic_DNA"/>
</dbReference>
<dbReference type="SUPFAM" id="SSF55961">
    <property type="entry name" value="Bet v1-like"/>
    <property type="match status" value="2"/>
</dbReference>
<evidence type="ECO:0000256" key="1">
    <source>
        <dbReference type="ARBA" id="ARBA00006817"/>
    </source>
</evidence>
<gene>
    <name evidence="3" type="ORF">GCM10010492_07320</name>
</gene>
<dbReference type="CDD" id="cd07814">
    <property type="entry name" value="SRPBCC_CalC_Aha1-like"/>
    <property type="match status" value="2"/>
</dbReference>
<dbReference type="Gene3D" id="3.30.530.20">
    <property type="match status" value="2"/>
</dbReference>
<dbReference type="InterPro" id="IPR013538">
    <property type="entry name" value="ASHA1/2-like_C"/>
</dbReference>
<feature type="domain" description="Activator of Hsp90 ATPase homologue 1/2-like C-terminal" evidence="2">
    <location>
        <begin position="157"/>
        <end position="268"/>
    </location>
</feature>
<dbReference type="RefSeq" id="WP_343932134.1">
    <property type="nucleotide sequence ID" value="NZ_BAAABU010000001.1"/>
</dbReference>
<dbReference type="Pfam" id="PF08327">
    <property type="entry name" value="AHSA1"/>
    <property type="match status" value="2"/>
</dbReference>
<comment type="caution">
    <text evidence="3">The sequence shown here is derived from an EMBL/GenBank/DDBJ whole genome shotgun (WGS) entry which is preliminary data.</text>
</comment>
<organism evidence="3 4">
    <name type="scientific">Saccharothrix mutabilis subsp. mutabilis</name>
    <dbReference type="NCBI Taxonomy" id="66855"/>
    <lineage>
        <taxon>Bacteria</taxon>
        <taxon>Bacillati</taxon>
        <taxon>Actinomycetota</taxon>
        <taxon>Actinomycetes</taxon>
        <taxon>Pseudonocardiales</taxon>
        <taxon>Pseudonocardiaceae</taxon>
        <taxon>Saccharothrix</taxon>
    </lineage>
</organism>
<evidence type="ECO:0000313" key="4">
    <source>
        <dbReference type="Proteomes" id="UP001500416"/>
    </source>
</evidence>
<accession>A0ABP3CQG1</accession>
<protein>
    <recommendedName>
        <fullName evidence="2">Activator of Hsp90 ATPase homologue 1/2-like C-terminal domain-containing protein</fullName>
    </recommendedName>
</protein>
<feature type="domain" description="Activator of Hsp90 ATPase homologue 1/2-like C-terminal" evidence="2">
    <location>
        <begin position="12"/>
        <end position="134"/>
    </location>
</feature>
<sequence>MSETVTLRARVDVPAERVHRALTSADELRVWLAEHAEVDLPGRYAFWGRSTPEGDAPRQTLEHVDDKSLRFTWHVGGQDTTVEFTLAADGTGTVVTVSQSHFPGWAEAVQETGVLGWLYTYWALNLANLAEHLEGRELTPKADFTTTDMRAAVEIAASKEAVYRALVDAEEYSKWFGAKIDIEAWVGGRVAMGGLENNPQPGKVLDLAENERMTVDWGDDVVSTWELAESGGRTTLTFVQSGFVDGRAPYGAWLGWLSGVAELRRYLELPDWRPIWLQPEVPGLPEGMLTGE</sequence>